<keyword evidence="3" id="KW-1185">Reference proteome</keyword>
<accession>A0ABV2VWI3</accession>
<comment type="caution">
    <text evidence="2">The sequence shown here is derived from an EMBL/GenBank/DDBJ whole genome shotgun (WGS) entry which is preliminary data.</text>
</comment>
<gene>
    <name evidence="2" type="ORF">ABZ071_36120</name>
</gene>
<dbReference type="RefSeq" id="WP_355668632.1">
    <property type="nucleotide sequence ID" value="NZ_JBEXRX010000364.1"/>
</dbReference>
<organism evidence="2 3">
    <name type="scientific">Micromonospora fulviviridis</name>
    <dbReference type="NCBI Taxonomy" id="47860"/>
    <lineage>
        <taxon>Bacteria</taxon>
        <taxon>Bacillati</taxon>
        <taxon>Actinomycetota</taxon>
        <taxon>Actinomycetes</taxon>
        <taxon>Micromonosporales</taxon>
        <taxon>Micromonosporaceae</taxon>
        <taxon>Micromonospora</taxon>
    </lineage>
</organism>
<evidence type="ECO:0000256" key="1">
    <source>
        <dbReference type="SAM" id="MobiDB-lite"/>
    </source>
</evidence>
<protein>
    <submittedName>
        <fullName evidence="2">Uncharacterized protein</fullName>
    </submittedName>
</protein>
<sequence length="125" mass="14080">MIVIMAGRRRTGQDGSVPKNPPDSMQHHLRVRLNARAKDRWPQLARVEVRFRTGFAYVSGELNDGEQIPLCRLRFTGVLHTWGFALYLASRGTYQDNILPTGLPFGSPEDCLDCACYLYLGDQPA</sequence>
<reference evidence="2 3" key="1">
    <citation type="submission" date="2024-06" db="EMBL/GenBank/DDBJ databases">
        <title>The Natural Products Discovery Center: Release of the First 8490 Sequenced Strains for Exploring Actinobacteria Biosynthetic Diversity.</title>
        <authorList>
            <person name="Kalkreuter E."/>
            <person name="Kautsar S.A."/>
            <person name="Yang D."/>
            <person name="Bader C.D."/>
            <person name="Teijaro C.N."/>
            <person name="Fluegel L."/>
            <person name="Davis C.M."/>
            <person name="Simpson J.R."/>
            <person name="Lauterbach L."/>
            <person name="Steele A.D."/>
            <person name="Gui C."/>
            <person name="Meng S."/>
            <person name="Li G."/>
            <person name="Viehrig K."/>
            <person name="Ye F."/>
            <person name="Su P."/>
            <person name="Kiefer A.F."/>
            <person name="Nichols A."/>
            <person name="Cepeda A.J."/>
            <person name="Yan W."/>
            <person name="Fan B."/>
            <person name="Jiang Y."/>
            <person name="Adhikari A."/>
            <person name="Zheng C.-J."/>
            <person name="Schuster L."/>
            <person name="Cowan T.M."/>
            <person name="Smanski M.J."/>
            <person name="Chevrette M.G."/>
            <person name="De Carvalho L.P.S."/>
            <person name="Shen B."/>
        </authorList>
    </citation>
    <scope>NUCLEOTIDE SEQUENCE [LARGE SCALE GENOMIC DNA]</scope>
    <source>
        <strain evidence="2 3">NPDC006286</strain>
    </source>
</reference>
<feature type="region of interest" description="Disordered" evidence="1">
    <location>
        <begin position="1"/>
        <end position="24"/>
    </location>
</feature>
<proteinExistence type="predicted"/>
<dbReference type="EMBL" id="JBEXRX010000364">
    <property type="protein sequence ID" value="MEU0157175.1"/>
    <property type="molecule type" value="Genomic_DNA"/>
</dbReference>
<name>A0ABV2VWI3_9ACTN</name>
<evidence type="ECO:0000313" key="2">
    <source>
        <dbReference type="EMBL" id="MEU0157175.1"/>
    </source>
</evidence>
<evidence type="ECO:0000313" key="3">
    <source>
        <dbReference type="Proteomes" id="UP001550348"/>
    </source>
</evidence>
<dbReference type="Proteomes" id="UP001550348">
    <property type="component" value="Unassembled WGS sequence"/>
</dbReference>